<dbReference type="Proteomes" id="UP000192582">
    <property type="component" value="Unassembled WGS sequence"/>
</dbReference>
<gene>
    <name evidence="1" type="ORF">SAMN00790413_05218</name>
</gene>
<accession>A0A1W1UU78</accession>
<sequence>MPLSPASLQGPGRLTVHLTLHGDAFALRYQAKAGGYTWTGKEWQREISTAVLGEGATEMDLGRERLLGLARAEAAMFTCASSLDTPVLSA</sequence>
<proteinExistence type="predicted"/>
<evidence type="ECO:0000313" key="1">
    <source>
        <dbReference type="EMBL" id="SMB84623.1"/>
    </source>
</evidence>
<name>A0A1W1UU78_9DEIO</name>
<organism evidence="1 2">
    <name type="scientific">Deinococcus hopiensis KR-140</name>
    <dbReference type="NCBI Taxonomy" id="695939"/>
    <lineage>
        <taxon>Bacteria</taxon>
        <taxon>Thermotogati</taxon>
        <taxon>Deinococcota</taxon>
        <taxon>Deinococci</taxon>
        <taxon>Deinococcales</taxon>
        <taxon>Deinococcaceae</taxon>
        <taxon>Deinococcus</taxon>
    </lineage>
</organism>
<evidence type="ECO:0000313" key="2">
    <source>
        <dbReference type="Proteomes" id="UP000192582"/>
    </source>
</evidence>
<reference evidence="1 2" key="1">
    <citation type="submission" date="2017-04" db="EMBL/GenBank/DDBJ databases">
        <authorList>
            <person name="Afonso C.L."/>
            <person name="Miller P.J."/>
            <person name="Scott M.A."/>
            <person name="Spackman E."/>
            <person name="Goraichik I."/>
            <person name="Dimitrov K.M."/>
            <person name="Suarez D.L."/>
            <person name="Swayne D.E."/>
        </authorList>
    </citation>
    <scope>NUCLEOTIDE SEQUENCE [LARGE SCALE GENOMIC DNA]</scope>
    <source>
        <strain evidence="1 2">KR-140</strain>
    </source>
</reference>
<dbReference type="EMBL" id="FWWU01000007">
    <property type="protein sequence ID" value="SMB84623.1"/>
    <property type="molecule type" value="Genomic_DNA"/>
</dbReference>
<protein>
    <submittedName>
        <fullName evidence="1">Uncharacterized protein</fullName>
    </submittedName>
</protein>
<keyword evidence="2" id="KW-1185">Reference proteome</keyword>
<dbReference type="STRING" id="695939.SAMN00790413_05218"/>
<dbReference type="AlphaFoldDB" id="A0A1W1UU78"/>